<proteinExistence type="predicted"/>
<sequence>MIVFWEKRRFSRTSQFKKFEKKVKIREDVCVINKVSTFFKAFGGQIDSKNGYFTSGSTSLAHVRMTAKSILLFGGPHQDLPVRGSSLIQFINRISVILSDVVRNLPKLSETNQNGSNLSNSADNCPTLPVTARSGSKYLMNRPKMFKID</sequence>
<keyword evidence="2" id="KW-1185">Reference proteome</keyword>
<accession>A0A6H5GNV3</accession>
<protein>
    <submittedName>
        <fullName evidence="1">Uncharacterized protein</fullName>
    </submittedName>
</protein>
<dbReference type="Proteomes" id="UP000479000">
    <property type="component" value="Unassembled WGS sequence"/>
</dbReference>
<gene>
    <name evidence="1" type="ORF">NTEN_LOCUS10993</name>
</gene>
<dbReference type="EMBL" id="CADCXU010016532">
    <property type="protein sequence ID" value="CAB0005516.1"/>
    <property type="molecule type" value="Genomic_DNA"/>
</dbReference>
<organism evidence="1 2">
    <name type="scientific">Nesidiocoris tenuis</name>
    <dbReference type="NCBI Taxonomy" id="355587"/>
    <lineage>
        <taxon>Eukaryota</taxon>
        <taxon>Metazoa</taxon>
        <taxon>Ecdysozoa</taxon>
        <taxon>Arthropoda</taxon>
        <taxon>Hexapoda</taxon>
        <taxon>Insecta</taxon>
        <taxon>Pterygota</taxon>
        <taxon>Neoptera</taxon>
        <taxon>Paraneoptera</taxon>
        <taxon>Hemiptera</taxon>
        <taxon>Heteroptera</taxon>
        <taxon>Panheteroptera</taxon>
        <taxon>Cimicomorpha</taxon>
        <taxon>Miridae</taxon>
        <taxon>Dicyphina</taxon>
        <taxon>Nesidiocoris</taxon>
    </lineage>
</organism>
<dbReference type="AlphaFoldDB" id="A0A6H5GNV3"/>
<name>A0A6H5GNV3_9HEMI</name>
<evidence type="ECO:0000313" key="1">
    <source>
        <dbReference type="EMBL" id="CAB0005516.1"/>
    </source>
</evidence>
<reference evidence="1 2" key="1">
    <citation type="submission" date="2020-02" db="EMBL/GenBank/DDBJ databases">
        <authorList>
            <person name="Ferguson B K."/>
        </authorList>
    </citation>
    <scope>NUCLEOTIDE SEQUENCE [LARGE SCALE GENOMIC DNA]</scope>
</reference>
<evidence type="ECO:0000313" key="2">
    <source>
        <dbReference type="Proteomes" id="UP000479000"/>
    </source>
</evidence>